<dbReference type="Proteomes" id="UP000694545">
    <property type="component" value="Unplaced"/>
</dbReference>
<feature type="domain" description="S100/CaBP-9k-type calcium binding subdomain" evidence="1">
    <location>
        <begin position="6"/>
        <end position="48"/>
    </location>
</feature>
<evidence type="ECO:0000313" key="3">
    <source>
        <dbReference type="Proteomes" id="UP000694545"/>
    </source>
</evidence>
<dbReference type="SMART" id="SM01394">
    <property type="entry name" value="S_100"/>
    <property type="match status" value="1"/>
</dbReference>
<keyword evidence="3" id="KW-1185">Reference proteome</keyword>
<sequence>MAQTELEKCFEMIVNTFQQYSVPSGNSYSLTKLGLRQLMEKELPTLENGGGLRKCNFSIGNTVAPWPCGQAAFHAASSQGLVGNGHLLTIHI</sequence>
<dbReference type="Pfam" id="PF01023">
    <property type="entry name" value="S_100"/>
    <property type="match status" value="1"/>
</dbReference>
<reference evidence="2" key="1">
    <citation type="submission" date="2025-08" db="UniProtKB">
        <authorList>
            <consortium name="Ensembl"/>
        </authorList>
    </citation>
    <scope>IDENTIFICATION</scope>
</reference>
<dbReference type="Gene3D" id="1.10.238.10">
    <property type="entry name" value="EF-hand"/>
    <property type="match status" value="1"/>
</dbReference>
<name>A0A8D2KTW9_VARKO</name>
<evidence type="ECO:0000313" key="2">
    <source>
        <dbReference type="Ensembl" id="ENSVKKP00000006876.1"/>
    </source>
</evidence>
<dbReference type="AlphaFoldDB" id="A0A8D2KTW9"/>
<reference evidence="2" key="2">
    <citation type="submission" date="2025-09" db="UniProtKB">
        <authorList>
            <consortium name="Ensembl"/>
        </authorList>
    </citation>
    <scope>IDENTIFICATION</scope>
</reference>
<evidence type="ECO:0000259" key="1">
    <source>
        <dbReference type="SMART" id="SM01394"/>
    </source>
</evidence>
<dbReference type="Ensembl" id="ENSVKKT00000007056.1">
    <property type="protein sequence ID" value="ENSVKKP00000006876.1"/>
    <property type="gene ID" value="ENSVKKG00000004971.1"/>
</dbReference>
<accession>A0A8D2KTW9</accession>
<organism evidence="2 3">
    <name type="scientific">Varanus komodoensis</name>
    <name type="common">Komodo dragon</name>
    <dbReference type="NCBI Taxonomy" id="61221"/>
    <lineage>
        <taxon>Eukaryota</taxon>
        <taxon>Metazoa</taxon>
        <taxon>Chordata</taxon>
        <taxon>Craniata</taxon>
        <taxon>Vertebrata</taxon>
        <taxon>Euteleostomi</taxon>
        <taxon>Lepidosauria</taxon>
        <taxon>Squamata</taxon>
        <taxon>Bifurcata</taxon>
        <taxon>Unidentata</taxon>
        <taxon>Episquamata</taxon>
        <taxon>Toxicofera</taxon>
        <taxon>Anguimorpha</taxon>
        <taxon>Paleoanguimorpha</taxon>
        <taxon>Varanoidea</taxon>
        <taxon>Varanidae</taxon>
        <taxon>Varanus</taxon>
    </lineage>
</organism>
<dbReference type="InterPro" id="IPR013787">
    <property type="entry name" value="S100_Ca-bd_sub"/>
</dbReference>
<proteinExistence type="predicted"/>
<protein>
    <recommendedName>
        <fullName evidence="1">S100/CaBP-9k-type calcium binding subdomain domain-containing protein</fullName>
    </recommendedName>
</protein>